<keyword evidence="2" id="KW-1185">Reference proteome</keyword>
<dbReference type="STRING" id="64571.A0A1Y2G5X1"/>
<proteinExistence type="predicted"/>
<organism evidence="1 2">
    <name type="scientific">Lobosporangium transversale</name>
    <dbReference type="NCBI Taxonomy" id="64571"/>
    <lineage>
        <taxon>Eukaryota</taxon>
        <taxon>Fungi</taxon>
        <taxon>Fungi incertae sedis</taxon>
        <taxon>Mucoromycota</taxon>
        <taxon>Mortierellomycotina</taxon>
        <taxon>Mortierellomycetes</taxon>
        <taxon>Mortierellales</taxon>
        <taxon>Mortierellaceae</taxon>
        <taxon>Lobosporangium</taxon>
    </lineage>
</organism>
<protein>
    <submittedName>
        <fullName evidence="1">Uncharacterized protein</fullName>
    </submittedName>
</protein>
<reference evidence="1 2" key="1">
    <citation type="submission" date="2016-07" db="EMBL/GenBank/DDBJ databases">
        <title>Pervasive Adenine N6-methylation of Active Genes in Fungi.</title>
        <authorList>
            <consortium name="DOE Joint Genome Institute"/>
            <person name="Mondo S.J."/>
            <person name="Dannebaum R.O."/>
            <person name="Kuo R.C."/>
            <person name="Labutti K."/>
            <person name="Haridas S."/>
            <person name="Kuo A."/>
            <person name="Salamov A."/>
            <person name="Ahrendt S.R."/>
            <person name="Lipzen A."/>
            <person name="Sullivan W."/>
            <person name="Andreopoulos W.B."/>
            <person name="Clum A."/>
            <person name="Lindquist E."/>
            <person name="Daum C."/>
            <person name="Ramamoorthy G.K."/>
            <person name="Gryganskyi A."/>
            <person name="Culley D."/>
            <person name="Magnuson J.K."/>
            <person name="James T.Y."/>
            <person name="O'Malley M.A."/>
            <person name="Stajich J.E."/>
            <person name="Spatafora J.W."/>
            <person name="Visel A."/>
            <person name="Grigoriev I.V."/>
        </authorList>
    </citation>
    <scope>NUCLEOTIDE SEQUENCE [LARGE SCALE GENOMIC DNA]</scope>
    <source>
        <strain evidence="1 2">NRRL 3116</strain>
    </source>
</reference>
<dbReference type="OrthoDB" id="2432691at2759"/>
<evidence type="ECO:0000313" key="1">
    <source>
        <dbReference type="EMBL" id="ORY96073.1"/>
    </source>
</evidence>
<dbReference type="Proteomes" id="UP000193648">
    <property type="component" value="Unassembled WGS sequence"/>
</dbReference>
<dbReference type="AlphaFoldDB" id="A0A1Y2G5X1"/>
<dbReference type="EMBL" id="MCFF01000078">
    <property type="protein sequence ID" value="ORY96073.1"/>
    <property type="molecule type" value="Genomic_DNA"/>
</dbReference>
<dbReference type="GeneID" id="33561923"/>
<name>A0A1Y2G5X1_9FUNG</name>
<comment type="caution">
    <text evidence="1">The sequence shown here is derived from an EMBL/GenBank/DDBJ whole genome shotgun (WGS) entry which is preliminary data.</text>
</comment>
<gene>
    <name evidence="1" type="ORF">BCR41DRAFT_232378</name>
</gene>
<evidence type="ECO:0000313" key="2">
    <source>
        <dbReference type="Proteomes" id="UP000193648"/>
    </source>
</evidence>
<sequence length="165" mass="18383">MLNSTGASLWHHVAMNVTKVHITPTLRRGTANHLTTSSAFGINIHSSIQSHFQARSLSVRALRSAKNKNVLTRASKALLAHQHQRSQPFAPIDASEFNQMYSSGPNLQDINGIKTKTAPTIAPIAWLDRMPKSIQPYLFLTRIDKPIGTWLLFWPCGKYPLSSIE</sequence>
<accession>A0A1Y2G5X1</accession>
<dbReference type="InParanoid" id="A0A1Y2G5X1"/>
<dbReference type="RefSeq" id="XP_021875500.1">
    <property type="nucleotide sequence ID" value="XM_022020079.1"/>
</dbReference>